<dbReference type="Pfam" id="PF20414">
    <property type="entry name" value="DUF6698"/>
    <property type="match status" value="1"/>
</dbReference>
<evidence type="ECO:0000313" key="2">
    <source>
        <dbReference type="Proteomes" id="UP001437256"/>
    </source>
</evidence>
<proteinExistence type="predicted"/>
<gene>
    <name evidence="1" type="ORF">AAF712_016765</name>
</gene>
<comment type="caution">
    <text evidence="1">The sequence shown here is derived from an EMBL/GenBank/DDBJ whole genome shotgun (WGS) entry which is preliminary data.</text>
</comment>
<accession>A0ABR2Z5Z5</accession>
<sequence>MKFPTHRISRALANWLNAVPYEYLDYLLLVPSNVDSTYVDPESRKDRGLKNFITGRLLMPIDLTFDWDNHVVRDAIKNFEPDYNGIVTDFYIRAFYAGYKGDPENLKDGYLKSTLLVKVFKHIFTSKSSAMNYVGPETFAEGSRKRQRYTQKKSTRPPVATLIGMKEATPRSIAYAAVMLHFCLLSAPHWMYEYDGFNYIALYDSIVDFFEVVLDKEESKALLKWWTQVVFGRQNPMMDPAVVAQRFREKAIAQNQSAANAPQTQLPVVGGDAAQVVGAATGGEGNNMIM</sequence>
<evidence type="ECO:0000313" key="1">
    <source>
        <dbReference type="EMBL" id="KAL0056630.1"/>
    </source>
</evidence>
<dbReference type="EMBL" id="JBBXMP010001172">
    <property type="protein sequence ID" value="KAL0056630.1"/>
    <property type="molecule type" value="Genomic_DNA"/>
</dbReference>
<dbReference type="Proteomes" id="UP001437256">
    <property type="component" value="Unassembled WGS sequence"/>
</dbReference>
<dbReference type="InterPro" id="IPR046521">
    <property type="entry name" value="DUF6698"/>
</dbReference>
<protein>
    <submittedName>
        <fullName evidence="1">Uncharacterized protein</fullName>
    </submittedName>
</protein>
<name>A0ABR2Z5Z5_9AGAR</name>
<organism evidence="1 2">
    <name type="scientific">Marasmius tenuissimus</name>
    <dbReference type="NCBI Taxonomy" id="585030"/>
    <lineage>
        <taxon>Eukaryota</taxon>
        <taxon>Fungi</taxon>
        <taxon>Dikarya</taxon>
        <taxon>Basidiomycota</taxon>
        <taxon>Agaricomycotina</taxon>
        <taxon>Agaricomycetes</taxon>
        <taxon>Agaricomycetidae</taxon>
        <taxon>Agaricales</taxon>
        <taxon>Marasmiineae</taxon>
        <taxon>Marasmiaceae</taxon>
        <taxon>Marasmius</taxon>
    </lineage>
</organism>
<reference evidence="1 2" key="1">
    <citation type="submission" date="2024-05" db="EMBL/GenBank/DDBJ databases">
        <title>A draft genome resource for the thread blight pathogen Marasmius tenuissimus strain MS-2.</title>
        <authorList>
            <person name="Yulfo-Soto G.E."/>
            <person name="Baruah I.K."/>
            <person name="Amoako-Attah I."/>
            <person name="Bukari Y."/>
            <person name="Meinhardt L.W."/>
            <person name="Bailey B.A."/>
            <person name="Cohen S.P."/>
        </authorList>
    </citation>
    <scope>NUCLEOTIDE SEQUENCE [LARGE SCALE GENOMIC DNA]</scope>
    <source>
        <strain evidence="1 2">MS-2</strain>
    </source>
</reference>
<keyword evidence="2" id="KW-1185">Reference proteome</keyword>